<sequence>MASYRDSMVEYGQLLRSPKLDLSMFDLNPPDPKQLFQDWSVLHCVSRLFCGLSFLVVLAISELNNFDIPGAISFLIVALGVSMYAFLLSHLPWHCVVKRSGCCGPGYILWGLVYLLGSVFMLEKWYHLLLMGGRIILTGDGMEPRHHFSTSLALGPFLFGIADLFMFIACFQASQRARARETLAAPLLDS</sequence>
<feature type="transmembrane region" description="Helical" evidence="1">
    <location>
        <begin position="41"/>
        <end position="60"/>
    </location>
</feature>
<keyword evidence="1" id="KW-1133">Transmembrane helix</keyword>
<keyword evidence="1" id="KW-0472">Membrane</keyword>
<reference evidence="2" key="1">
    <citation type="submission" date="2021-02" db="EMBL/GenBank/DDBJ databases">
        <authorList>
            <person name="Dougan E. K."/>
            <person name="Rhodes N."/>
            <person name="Thang M."/>
            <person name="Chan C."/>
        </authorList>
    </citation>
    <scope>NUCLEOTIDE SEQUENCE</scope>
</reference>
<feature type="transmembrane region" description="Helical" evidence="1">
    <location>
        <begin position="148"/>
        <end position="171"/>
    </location>
</feature>
<organism evidence="2 3">
    <name type="scientific">Symbiodinium natans</name>
    <dbReference type="NCBI Taxonomy" id="878477"/>
    <lineage>
        <taxon>Eukaryota</taxon>
        <taxon>Sar</taxon>
        <taxon>Alveolata</taxon>
        <taxon>Dinophyceae</taxon>
        <taxon>Suessiales</taxon>
        <taxon>Symbiodiniaceae</taxon>
        <taxon>Symbiodinium</taxon>
    </lineage>
</organism>
<dbReference type="Proteomes" id="UP000604046">
    <property type="component" value="Unassembled WGS sequence"/>
</dbReference>
<dbReference type="OrthoDB" id="439182at2759"/>
<gene>
    <name evidence="2" type="primary">tenA</name>
    <name evidence="2" type="ORF">SNAT2548_LOCUS32249</name>
</gene>
<feature type="transmembrane region" description="Helical" evidence="1">
    <location>
        <begin position="107"/>
        <end position="128"/>
    </location>
</feature>
<keyword evidence="3" id="KW-1185">Reference proteome</keyword>
<evidence type="ECO:0000256" key="1">
    <source>
        <dbReference type="SAM" id="Phobius"/>
    </source>
</evidence>
<proteinExistence type="predicted"/>
<dbReference type="EMBL" id="CAJNDS010002701">
    <property type="protein sequence ID" value="CAE7568027.1"/>
    <property type="molecule type" value="Genomic_DNA"/>
</dbReference>
<dbReference type="AlphaFoldDB" id="A0A812UAA3"/>
<accession>A0A812UAA3</accession>
<feature type="transmembrane region" description="Helical" evidence="1">
    <location>
        <begin position="66"/>
        <end position="87"/>
    </location>
</feature>
<evidence type="ECO:0000313" key="2">
    <source>
        <dbReference type="EMBL" id="CAE7568027.1"/>
    </source>
</evidence>
<protein>
    <submittedName>
        <fullName evidence="2">TenA protein</fullName>
    </submittedName>
</protein>
<comment type="caution">
    <text evidence="2">The sequence shown here is derived from an EMBL/GenBank/DDBJ whole genome shotgun (WGS) entry which is preliminary data.</text>
</comment>
<evidence type="ECO:0000313" key="3">
    <source>
        <dbReference type="Proteomes" id="UP000604046"/>
    </source>
</evidence>
<keyword evidence="1" id="KW-0812">Transmembrane</keyword>
<name>A0A812UAA3_9DINO</name>